<comment type="caution">
    <text evidence="2">The sequence shown here is derived from an EMBL/GenBank/DDBJ whole genome shotgun (WGS) entry which is preliminary data.</text>
</comment>
<evidence type="ECO:0000256" key="1">
    <source>
        <dbReference type="SAM" id="MobiDB-lite"/>
    </source>
</evidence>
<dbReference type="EMBL" id="BEYU01000111">
    <property type="protein sequence ID" value="GBG31981.1"/>
    <property type="molecule type" value="Genomic_DNA"/>
</dbReference>
<feature type="compositionally biased region" description="Acidic residues" evidence="1">
    <location>
        <begin position="91"/>
        <end position="103"/>
    </location>
</feature>
<sequence>MPDMSTMMGAPPDKWKHNEQHQMKEILVCYKAALVDPLDDETEETAADMLRLAQSDTFANLLGSDLVRSATMIARATSATSQPYQQRSAELDAEEDPEDEAEAERENAALPRGVDHMFSRDPEGFLPGDSPLRSKNGEGKEPRTVPFRDFQQFEATLDFEYWKDNFRSQNSDRILSEVAQSIVAHICSAQSSGELRVRHGSVPLGKVLRKKREQITPLALCLHEIKTWASHRLRVMSVFEAATYREVERRIRYLEMLQRKEVWGAATMPLQSGMRPIAHDKLFRLMLNSREDLVRAREYSYRGYCRRASREKLGRLGNLLKDVLLNEMRIVSGFFSMNAKLSDPKTRSLQPTDLLNSWKNQTFVNYENMANVCLRSLCEVPLVRAALLSNYDSRDVQASLVDIRNWSQQNRFCLPPHASAPANEDGQQEPTFLLDDDKVSSGLLPEIYKTAAARIKEKLAEHDPHAKPPLTRKLLLKVFRKAFKDDAIIEEIMKRTLKYLAAMQDLVPALYISFQLWELAGQGGDFVLFDLMREQCIAVMQNTISRVHACQAAQRELVSFYAKVVQSHEEVMENRRLRSKRAKYQPAWVANFYVLKQDLIVVSRKSFSQAYLQLWEVAKDAWEYDLTAEQLSAKIETLRRVCEDFAPELRRETYDGKFHTADLVNLDANNWLQLKPIVPDSAAARRSKRTLWVGDREQTLSEIIDKSPDDDDLDDDDTNENDSDDDDDISDFGDAAQPPAAVSTAVV</sequence>
<gene>
    <name evidence="2" type="ORF">FCC1311_082062</name>
</gene>
<reference evidence="2 3" key="1">
    <citation type="submission" date="2017-12" db="EMBL/GenBank/DDBJ databases">
        <title>Sequencing, de novo assembly and annotation of complete genome of a new Thraustochytrid species, strain FCC1311.</title>
        <authorList>
            <person name="Sedici K."/>
            <person name="Godart F."/>
            <person name="Aiese Cigliano R."/>
            <person name="Sanseverino W."/>
            <person name="Barakat M."/>
            <person name="Ortet P."/>
            <person name="Marechal E."/>
            <person name="Cagnac O."/>
            <person name="Amato A."/>
        </authorList>
    </citation>
    <scope>NUCLEOTIDE SEQUENCE [LARGE SCALE GENOMIC DNA]</scope>
</reference>
<organism evidence="2 3">
    <name type="scientific">Hondaea fermentalgiana</name>
    <dbReference type="NCBI Taxonomy" id="2315210"/>
    <lineage>
        <taxon>Eukaryota</taxon>
        <taxon>Sar</taxon>
        <taxon>Stramenopiles</taxon>
        <taxon>Bigyra</taxon>
        <taxon>Labyrinthulomycetes</taxon>
        <taxon>Thraustochytrida</taxon>
        <taxon>Thraustochytriidae</taxon>
        <taxon>Hondaea</taxon>
    </lineage>
</organism>
<feature type="region of interest" description="Disordered" evidence="1">
    <location>
        <begin position="702"/>
        <end position="747"/>
    </location>
</feature>
<feature type="compositionally biased region" description="Basic and acidic residues" evidence="1">
    <location>
        <begin position="113"/>
        <end position="123"/>
    </location>
</feature>
<accession>A0A2R5GUD1</accession>
<dbReference type="AlphaFoldDB" id="A0A2R5GUD1"/>
<name>A0A2R5GUD1_9STRA</name>
<dbReference type="Proteomes" id="UP000241890">
    <property type="component" value="Unassembled WGS sequence"/>
</dbReference>
<dbReference type="InParanoid" id="A0A2R5GUD1"/>
<evidence type="ECO:0000313" key="2">
    <source>
        <dbReference type="EMBL" id="GBG31981.1"/>
    </source>
</evidence>
<evidence type="ECO:0000313" key="3">
    <source>
        <dbReference type="Proteomes" id="UP000241890"/>
    </source>
</evidence>
<feature type="region of interest" description="Disordered" evidence="1">
    <location>
        <begin position="77"/>
        <end position="144"/>
    </location>
</feature>
<feature type="compositionally biased region" description="Acidic residues" evidence="1">
    <location>
        <begin position="708"/>
        <end position="731"/>
    </location>
</feature>
<proteinExistence type="predicted"/>
<protein>
    <submittedName>
        <fullName evidence="2">Uncharacterized protein</fullName>
    </submittedName>
</protein>
<keyword evidence="3" id="KW-1185">Reference proteome</keyword>
<feature type="compositionally biased region" description="Polar residues" evidence="1">
    <location>
        <begin position="77"/>
        <end position="88"/>
    </location>
</feature>